<dbReference type="SUPFAM" id="SSF53335">
    <property type="entry name" value="S-adenosyl-L-methionine-dependent methyltransferases"/>
    <property type="match status" value="1"/>
</dbReference>
<protein>
    <submittedName>
        <fullName evidence="1">tRNA 5-methylaminomethyl-2-thiouridine biosynthesis bifunctional protein MnmC</fullName>
        <ecNumber evidence="1">2.1.1.61</ecNumber>
    </submittedName>
</protein>
<dbReference type="RefSeq" id="WP_023276555.1">
    <property type="nucleotide sequence ID" value="NZ_CP097562.1"/>
</dbReference>
<dbReference type="InterPro" id="IPR029063">
    <property type="entry name" value="SAM-dependent_MTases_sf"/>
</dbReference>
<gene>
    <name evidence="1" type="primary">mnmC</name>
    <name evidence="1" type="ORF">N508_002010</name>
</gene>
<dbReference type="Pfam" id="PF05430">
    <property type="entry name" value="Methyltransf_30"/>
    <property type="match status" value="1"/>
</dbReference>
<evidence type="ECO:0000313" key="2">
    <source>
        <dbReference type="Proteomes" id="UP000017429"/>
    </source>
</evidence>
<dbReference type="OrthoDB" id="9786494at2"/>
<accession>V2Q9N8</accession>
<proteinExistence type="predicted"/>
<dbReference type="PANTHER" id="PTHR39963:SF1">
    <property type="entry name" value="MNMC-LIKE METHYLTRANSFERASE DOMAIN-CONTAINING PROTEIN"/>
    <property type="match status" value="1"/>
</dbReference>
<sequence length="225" mass="25420">MPACIYGNKKIINTRDGSYTFYSMEYNESYKTKSVGAYTESLHKFVNGTNIIERAREKNIRLLDICFGIGLNLAVTFDEALKNGITNRIHALSVEKDASLISIVKNTHILMPVNGYKVVRSLLDNNYVDNFSMEIYIQDAVNFIYSLNHKFDVIYFDPFSKKHNSEMWSDDMFCKLYSLLETGGVLTTYASGKGIKESLVNAGFSISSLVSLGTRYQPATKAVKY</sequence>
<reference evidence="1" key="2">
    <citation type="submission" date="2022-05" db="EMBL/GenBank/DDBJ databases">
        <authorList>
            <person name="Proctor A.L."/>
            <person name="Phillips G.J."/>
            <person name="Wannemuehler M.J."/>
        </authorList>
    </citation>
    <scope>NUCLEOTIDE SEQUENCE</scope>
    <source>
        <strain evidence="1">ASF457</strain>
    </source>
</reference>
<keyword evidence="1" id="KW-0489">Methyltransferase</keyword>
<evidence type="ECO:0000313" key="1">
    <source>
        <dbReference type="EMBL" id="USF24916.1"/>
    </source>
</evidence>
<dbReference type="GO" id="GO:0032259">
    <property type="term" value="P:methylation"/>
    <property type="evidence" value="ECO:0007669"/>
    <property type="project" value="UniProtKB-KW"/>
</dbReference>
<dbReference type="InterPro" id="IPR008471">
    <property type="entry name" value="MnmC-like_methylTransf"/>
</dbReference>
<reference evidence="1" key="1">
    <citation type="journal article" date="2014" name="Genome Announc.">
        <title>Draft genome sequences of the altered schaedler flora, a defined bacterial community from gnotobiotic mice.</title>
        <authorList>
            <person name="Wannemuehler M.J."/>
            <person name="Overstreet A.M."/>
            <person name="Ward D.V."/>
            <person name="Phillips G.J."/>
        </authorList>
    </citation>
    <scope>NUCLEOTIDE SEQUENCE</scope>
    <source>
        <strain evidence="1">ASF457</strain>
    </source>
</reference>
<dbReference type="GO" id="GO:0016645">
    <property type="term" value="F:oxidoreductase activity, acting on the CH-NH group of donors"/>
    <property type="evidence" value="ECO:0007669"/>
    <property type="project" value="InterPro"/>
</dbReference>
<dbReference type="EMBL" id="CP097562">
    <property type="protein sequence ID" value="USF24916.1"/>
    <property type="molecule type" value="Genomic_DNA"/>
</dbReference>
<dbReference type="KEGG" id="msch:N508_002010"/>
<dbReference type="AlphaFoldDB" id="V2Q9N8"/>
<dbReference type="PANTHER" id="PTHR39963">
    <property type="entry name" value="SLL0983 PROTEIN"/>
    <property type="match status" value="1"/>
</dbReference>
<dbReference type="Proteomes" id="UP000017429">
    <property type="component" value="Chromosome"/>
</dbReference>
<dbReference type="GO" id="GO:0004808">
    <property type="term" value="F:tRNA (5-methylaminomethyl-2-thiouridylate)(34)-methyltransferase activity"/>
    <property type="evidence" value="ECO:0007669"/>
    <property type="project" value="UniProtKB-EC"/>
</dbReference>
<dbReference type="EC" id="2.1.1.61" evidence="1"/>
<dbReference type="Gene3D" id="3.40.50.150">
    <property type="entry name" value="Vaccinia Virus protein VP39"/>
    <property type="match status" value="1"/>
</dbReference>
<dbReference type="eggNOG" id="COG4121">
    <property type="taxonomic scope" value="Bacteria"/>
</dbReference>
<keyword evidence="2" id="KW-1185">Reference proteome</keyword>
<keyword evidence="1" id="KW-0808">Transferase</keyword>
<name>V2Q9N8_9BACT</name>
<organism evidence="1 2">
    <name type="scientific">Mucispirillum schaedleri ASF457</name>
    <dbReference type="NCBI Taxonomy" id="1379858"/>
    <lineage>
        <taxon>Bacteria</taxon>
        <taxon>Pseudomonadati</taxon>
        <taxon>Deferribacterota</taxon>
        <taxon>Deferribacteres</taxon>
        <taxon>Deferribacterales</taxon>
        <taxon>Mucispirillaceae</taxon>
        <taxon>Mucispirillum</taxon>
    </lineage>
</organism>
<reference evidence="1" key="3">
    <citation type="submission" date="2022-06" db="EMBL/GenBank/DDBJ databases">
        <title>Resources to Facilitate Use of the Altered Schaedler Flora (ASF) Mouse Model to Study Microbiome Function.</title>
        <authorList>
            <person name="Proctor A."/>
            <person name="Parvinroo S."/>
            <person name="Richie T."/>
            <person name="Jia X."/>
            <person name="Lee S.T.M."/>
            <person name="Karp P.D."/>
            <person name="Paley S."/>
            <person name="Kostic A.D."/>
            <person name="Pierre J.F."/>
            <person name="Wannemuehler M.J."/>
            <person name="Phillips G.J."/>
        </authorList>
    </citation>
    <scope>NUCLEOTIDE SEQUENCE</scope>
    <source>
        <strain evidence="1">ASF457</strain>
    </source>
</reference>